<dbReference type="Pfam" id="PF01610">
    <property type="entry name" value="DDE_Tnp_ISL3"/>
    <property type="match status" value="1"/>
</dbReference>
<protein>
    <submittedName>
        <fullName evidence="2">Transposase</fullName>
    </submittedName>
</protein>
<dbReference type="AlphaFoldDB" id="A0A7X9RJX8"/>
<comment type="caution">
    <text evidence="2">The sequence shown here is derived from an EMBL/GenBank/DDBJ whole genome shotgun (WGS) entry which is preliminary data.</text>
</comment>
<accession>A0A7X9RJX8</accession>
<dbReference type="InterPro" id="IPR029261">
    <property type="entry name" value="Transposase_Znf"/>
</dbReference>
<evidence type="ECO:0000259" key="1">
    <source>
        <dbReference type="PROSITE" id="PS50157"/>
    </source>
</evidence>
<evidence type="ECO:0000313" key="2">
    <source>
        <dbReference type="EMBL" id="NME45503.1"/>
    </source>
</evidence>
<evidence type="ECO:0000313" key="3">
    <source>
        <dbReference type="Proteomes" id="UP000540014"/>
    </source>
</evidence>
<dbReference type="PANTHER" id="PTHR33498">
    <property type="entry name" value="TRANSPOSASE FOR INSERTION SEQUENCE ELEMENT IS1557"/>
    <property type="match status" value="1"/>
</dbReference>
<organism evidence="2 3">
    <name type="scientific">Faecalicoccus pleomorphus</name>
    <dbReference type="NCBI Taxonomy" id="1323"/>
    <lineage>
        <taxon>Bacteria</taxon>
        <taxon>Bacillati</taxon>
        <taxon>Bacillota</taxon>
        <taxon>Erysipelotrichia</taxon>
        <taxon>Erysipelotrichales</taxon>
        <taxon>Erysipelotrichaceae</taxon>
        <taxon>Faecalicoccus</taxon>
    </lineage>
</organism>
<reference evidence="2 3" key="1">
    <citation type="submission" date="2020-04" db="EMBL/GenBank/DDBJ databases">
        <authorList>
            <person name="Hitch T.C.A."/>
            <person name="Wylensek D."/>
            <person name="Clavel T."/>
        </authorList>
    </citation>
    <scope>NUCLEOTIDE SEQUENCE [LARGE SCALE GENOMIC DNA]</scope>
    <source>
        <strain evidence="2 3">BSM-383-APC-22F</strain>
    </source>
</reference>
<dbReference type="Pfam" id="PF14690">
    <property type="entry name" value="Zn_ribbon_ISL3"/>
    <property type="match status" value="1"/>
</dbReference>
<dbReference type="PANTHER" id="PTHR33498:SF1">
    <property type="entry name" value="TRANSPOSASE FOR INSERTION SEQUENCE ELEMENT IS1557"/>
    <property type="match status" value="1"/>
</dbReference>
<dbReference type="InterPro" id="IPR002560">
    <property type="entry name" value="Transposase_DDE"/>
</dbReference>
<dbReference type="PROSITE" id="PS50157">
    <property type="entry name" value="ZINC_FINGER_C2H2_2"/>
    <property type="match status" value="1"/>
</dbReference>
<dbReference type="EMBL" id="JABAFR010000047">
    <property type="protein sequence ID" value="NME45503.1"/>
    <property type="molecule type" value="Genomic_DNA"/>
</dbReference>
<dbReference type="Proteomes" id="UP000540014">
    <property type="component" value="Unassembled WGS sequence"/>
</dbReference>
<feature type="domain" description="C2H2-type" evidence="1">
    <location>
        <begin position="79"/>
        <end position="106"/>
    </location>
</feature>
<dbReference type="InterPro" id="IPR047951">
    <property type="entry name" value="Transpos_ISL3"/>
</dbReference>
<dbReference type="RefSeq" id="WP_168966796.1">
    <property type="nucleotide sequence ID" value="NZ_JABAFR010000047.1"/>
</dbReference>
<dbReference type="InterPro" id="IPR013087">
    <property type="entry name" value="Znf_C2H2_type"/>
</dbReference>
<name>A0A7X9RJX8_9FIRM</name>
<gene>
    <name evidence="2" type="ORF">HF861_11590</name>
</gene>
<proteinExistence type="predicted"/>
<sequence>MEKYILRTLNLIPEDVKSIDPIPSKNGHSDYLITLKIKDHFCPKCGCLTNGVKDYRIQKVKAKIFNDGSTTVFYKSRRYVCKECGKAFKERTTLIGDKKTISQNTAASILEDLKPYNSTFSSVARKYNVSVTSVMNLFDGHVQIPPGTVSEIMCWDEFYFSRHRKNKYAFIMLNFRNKAIIDILESRRTQFLSDYFFQIPTNLRNRVKIIIIDMNSTYRDIAHAFFKNATVCVDSFHVSQYFNDALNRIRKKVMNRYTKDKSSIEYRLLKQR</sequence>